<dbReference type="EMBL" id="QNSB01000001">
    <property type="protein sequence ID" value="RBP74326.1"/>
    <property type="molecule type" value="Genomic_DNA"/>
</dbReference>
<comment type="caution">
    <text evidence="6">The sequence shown here is derived from an EMBL/GenBank/DDBJ whole genome shotgun (WGS) entry which is preliminary data.</text>
</comment>
<keyword evidence="4" id="KW-0560">Oxidoreductase</keyword>
<dbReference type="GO" id="GO:0050660">
    <property type="term" value="F:flavin adenine dinucleotide binding"/>
    <property type="evidence" value="ECO:0007669"/>
    <property type="project" value="InterPro"/>
</dbReference>
<dbReference type="InterPro" id="IPR006076">
    <property type="entry name" value="FAD-dep_OxRdtase"/>
</dbReference>
<protein>
    <submittedName>
        <fullName evidence="6">Sarcosine oxidase</fullName>
    </submittedName>
</protein>
<keyword evidence="7" id="KW-1185">Reference proteome</keyword>
<feature type="domain" description="FAD dependent oxidoreductase" evidence="5">
    <location>
        <begin position="7"/>
        <end position="363"/>
    </location>
</feature>
<evidence type="ECO:0000256" key="2">
    <source>
        <dbReference type="ARBA" id="ARBA00022630"/>
    </source>
</evidence>
<dbReference type="AlphaFoldDB" id="A0A366IPY4"/>
<name>A0A366IPY4_9MICO</name>
<keyword evidence="2" id="KW-0285">Flavoprotein</keyword>
<dbReference type="Proteomes" id="UP000253509">
    <property type="component" value="Unassembled WGS sequence"/>
</dbReference>
<evidence type="ECO:0000256" key="4">
    <source>
        <dbReference type="ARBA" id="ARBA00023002"/>
    </source>
</evidence>
<gene>
    <name evidence="6" type="ORF">DFO65_10143</name>
</gene>
<dbReference type="SUPFAM" id="SSF51905">
    <property type="entry name" value="FAD/NAD(P)-binding domain"/>
    <property type="match status" value="1"/>
</dbReference>
<dbReference type="InterPro" id="IPR036188">
    <property type="entry name" value="FAD/NAD-bd_sf"/>
</dbReference>
<dbReference type="GO" id="GO:0008115">
    <property type="term" value="F:sarcosine oxidase activity"/>
    <property type="evidence" value="ECO:0007669"/>
    <property type="project" value="TreeGrafter"/>
</dbReference>
<proteinExistence type="predicted"/>
<evidence type="ECO:0000259" key="5">
    <source>
        <dbReference type="Pfam" id="PF01266"/>
    </source>
</evidence>
<accession>A0A366IPY4</accession>
<dbReference type="PANTHER" id="PTHR10961:SF7">
    <property type="entry name" value="FAD DEPENDENT OXIDOREDUCTASE DOMAIN-CONTAINING PROTEIN"/>
    <property type="match status" value="1"/>
</dbReference>
<dbReference type="PANTHER" id="PTHR10961">
    <property type="entry name" value="PEROXISOMAL SARCOSINE OXIDASE"/>
    <property type="match status" value="1"/>
</dbReference>
<comment type="cofactor">
    <cofactor evidence="1">
        <name>FAD</name>
        <dbReference type="ChEBI" id="CHEBI:57692"/>
    </cofactor>
</comment>
<evidence type="ECO:0000256" key="3">
    <source>
        <dbReference type="ARBA" id="ARBA00022827"/>
    </source>
</evidence>
<dbReference type="InterPro" id="IPR045170">
    <property type="entry name" value="MTOX"/>
</dbReference>
<evidence type="ECO:0000313" key="7">
    <source>
        <dbReference type="Proteomes" id="UP000253509"/>
    </source>
</evidence>
<evidence type="ECO:0000313" key="6">
    <source>
        <dbReference type="EMBL" id="RBP74326.1"/>
    </source>
</evidence>
<sequence>MVLMREYIVIGAGLAGAATAWELASRGEQVTVLERSTPANDAGSSHGSARILRYAYPDPLYTRLLVRARRRWDELEEAGGHRLITPTGSLDHGSLRDVTELAAILDAAGMENEVLSAEDARSRWPQFAFDTEVLWHPDAGVLDAQTTVETMVGLAEATGHARVLTDWTVAGVDRRSGGGFTVRSATGETVDGDAVVVAAGGWLPSLLADLSLPAGFIESFPRLEVRQEQAFHLPYREELAAGQDWPTSIHISPEIVAYSLPGGRDAGFRGQKLAEFNGGPVIGSALDQDGRIRPEMRERMTAYAKRYLPGVVPEPYAETTCLFTNTATEDFVIDEAEGIVVVSACSGHGAKFAPLLGELAADLATGTGSVPEQFRVAAHRGR</sequence>
<dbReference type="Pfam" id="PF01266">
    <property type="entry name" value="DAO"/>
    <property type="match status" value="1"/>
</dbReference>
<keyword evidence="3" id="KW-0274">FAD</keyword>
<dbReference type="SUPFAM" id="SSF54373">
    <property type="entry name" value="FAD-linked reductases, C-terminal domain"/>
    <property type="match status" value="1"/>
</dbReference>
<reference evidence="6 7" key="1">
    <citation type="submission" date="2018-06" db="EMBL/GenBank/DDBJ databases">
        <title>Freshwater and sediment microbial communities from various areas in North America, analyzing microbe dynamics in response to fracking.</title>
        <authorList>
            <person name="Lamendella R."/>
        </authorList>
    </citation>
    <scope>NUCLEOTIDE SEQUENCE [LARGE SCALE GENOMIC DNA]</scope>
    <source>
        <strain evidence="6 7">3b_TX</strain>
    </source>
</reference>
<organism evidence="6 7">
    <name type="scientific">Brevibacterium celere</name>
    <dbReference type="NCBI Taxonomy" id="225845"/>
    <lineage>
        <taxon>Bacteria</taxon>
        <taxon>Bacillati</taxon>
        <taxon>Actinomycetota</taxon>
        <taxon>Actinomycetes</taxon>
        <taxon>Micrococcales</taxon>
        <taxon>Brevibacteriaceae</taxon>
        <taxon>Brevibacterium</taxon>
    </lineage>
</organism>
<evidence type="ECO:0000256" key="1">
    <source>
        <dbReference type="ARBA" id="ARBA00001974"/>
    </source>
</evidence>
<dbReference type="Gene3D" id="3.50.50.60">
    <property type="entry name" value="FAD/NAD(P)-binding domain"/>
    <property type="match status" value="1"/>
</dbReference>
<dbReference type="Gene3D" id="3.30.9.10">
    <property type="entry name" value="D-Amino Acid Oxidase, subunit A, domain 2"/>
    <property type="match status" value="1"/>
</dbReference>